<sequence length="242" mass="27880">MLGDNEDTLCKDCKKKYLMNFKCETKNDLNILWLPENFSQSRFTKSSKASNACTLIVLLMCKRIERLDCRQLDTCFKEDFNMHSELIYVLAESILQGNLLHDRLLAHKPVRHMNLSIPEAIKAGGRELKSIKEWNSFIYLQDLTSSLYTELKEKLTQCLTSIPDRTIYVILIALNRSILLVIEHQGQGRITLLDSHQHAPYGSVIVQTPAPNLQALCSWYCALLRHKCSMYELSFMYFPSAP</sequence>
<organism evidence="1 2">
    <name type="scientific">Diaphorina citri</name>
    <name type="common">Asian citrus psyllid</name>
    <dbReference type="NCBI Taxonomy" id="121845"/>
    <lineage>
        <taxon>Eukaryota</taxon>
        <taxon>Metazoa</taxon>
        <taxon>Ecdysozoa</taxon>
        <taxon>Arthropoda</taxon>
        <taxon>Hexapoda</taxon>
        <taxon>Insecta</taxon>
        <taxon>Pterygota</taxon>
        <taxon>Neoptera</taxon>
        <taxon>Paraneoptera</taxon>
        <taxon>Hemiptera</taxon>
        <taxon>Sternorrhyncha</taxon>
        <taxon>Psylloidea</taxon>
        <taxon>Psyllidae</taxon>
        <taxon>Diaphorininae</taxon>
        <taxon>Diaphorina</taxon>
    </lineage>
</organism>
<proteinExistence type="predicted"/>
<dbReference type="PANTHER" id="PTHR37962:SF2">
    <property type="entry name" value="MALE STERILE (3) 76CA"/>
    <property type="match status" value="1"/>
</dbReference>
<evidence type="ECO:0000313" key="2">
    <source>
        <dbReference type="RefSeq" id="XP_008487650.1"/>
    </source>
</evidence>
<gene>
    <name evidence="2" type="primary">LOC103524411</name>
</gene>
<dbReference type="STRING" id="121845.A0A1S3DTK7"/>
<dbReference type="GeneID" id="103524411"/>
<reference evidence="2" key="1">
    <citation type="submission" date="2025-08" db="UniProtKB">
        <authorList>
            <consortium name="RefSeq"/>
        </authorList>
    </citation>
    <scope>IDENTIFICATION</scope>
</reference>
<dbReference type="Proteomes" id="UP000079169">
    <property type="component" value="Unplaced"/>
</dbReference>
<dbReference type="OMA" id="DPTNPMY"/>
<keyword evidence="1" id="KW-1185">Reference proteome</keyword>
<dbReference type="RefSeq" id="XP_008487650.1">
    <property type="nucleotide sequence ID" value="XM_008489428.3"/>
</dbReference>
<accession>A0A1S3DTK7</accession>
<dbReference type="KEGG" id="dci:103524411"/>
<dbReference type="PaxDb" id="121845-A0A1S3DTK7"/>
<evidence type="ECO:0000313" key="1">
    <source>
        <dbReference type="Proteomes" id="UP000079169"/>
    </source>
</evidence>
<dbReference type="AlphaFoldDB" id="A0A1S3DTK7"/>
<dbReference type="OrthoDB" id="5797993at2759"/>
<protein>
    <submittedName>
        <fullName evidence="2">Uncharacterized protein LOC103524411</fullName>
    </submittedName>
</protein>
<name>A0A1S3DTK7_DIACI</name>
<dbReference type="PANTHER" id="PTHR37962">
    <property type="entry name" value="MALE STERILE (3) 76CA"/>
    <property type="match status" value="1"/>
</dbReference>